<feature type="transmembrane region" description="Helical" evidence="1">
    <location>
        <begin position="236"/>
        <end position="256"/>
    </location>
</feature>
<organism evidence="2 3">
    <name type="scientific">Aphis glycines</name>
    <name type="common">Soybean aphid</name>
    <dbReference type="NCBI Taxonomy" id="307491"/>
    <lineage>
        <taxon>Eukaryota</taxon>
        <taxon>Metazoa</taxon>
        <taxon>Ecdysozoa</taxon>
        <taxon>Arthropoda</taxon>
        <taxon>Hexapoda</taxon>
        <taxon>Insecta</taxon>
        <taxon>Pterygota</taxon>
        <taxon>Neoptera</taxon>
        <taxon>Paraneoptera</taxon>
        <taxon>Hemiptera</taxon>
        <taxon>Sternorrhyncha</taxon>
        <taxon>Aphidomorpha</taxon>
        <taxon>Aphidoidea</taxon>
        <taxon>Aphididae</taxon>
        <taxon>Aphidini</taxon>
        <taxon>Aphis</taxon>
        <taxon>Aphis</taxon>
    </lineage>
</organism>
<dbReference type="EMBL" id="VYZN01000070">
    <property type="protein sequence ID" value="KAE9524280.1"/>
    <property type="molecule type" value="Genomic_DNA"/>
</dbReference>
<dbReference type="Proteomes" id="UP000475862">
    <property type="component" value="Unassembled WGS sequence"/>
</dbReference>
<name>A0A6G0T0V4_APHGL</name>
<evidence type="ECO:0000313" key="2">
    <source>
        <dbReference type="EMBL" id="KAE9524280.1"/>
    </source>
</evidence>
<feature type="transmembrane region" description="Helical" evidence="1">
    <location>
        <begin position="186"/>
        <end position="204"/>
    </location>
</feature>
<keyword evidence="1" id="KW-0472">Membrane</keyword>
<evidence type="ECO:0000256" key="1">
    <source>
        <dbReference type="SAM" id="Phobius"/>
    </source>
</evidence>
<protein>
    <submittedName>
        <fullName evidence="2">Uncharacterized protein</fullName>
    </submittedName>
</protein>
<gene>
    <name evidence="2" type="ORF">AGLY_015319</name>
</gene>
<evidence type="ECO:0000313" key="3">
    <source>
        <dbReference type="Proteomes" id="UP000475862"/>
    </source>
</evidence>
<keyword evidence="1" id="KW-1133">Transmembrane helix</keyword>
<sequence>MKISTIRVTNSISEIATRYASSTCSSKIKQEIKIPDIDKSKWILQPIIFAIIAYESQSQGNGLHFSNAHEHQKCTAKQYICLLLENCTIKSKKCPPPPKNKYQLIGGVGESIRLYSTQLHNILHNINLQLTNYSKKEHFFIYTYFFLPNLDSKQRLRHLQSSLKQVYILALPNRFVSKFKTLINSIIYYFIIIIIMSTTTDSYLKLIPINSFDFKQVLQLQQQHNRPHYADTDRSAVVIIVVYMLIVISKHVRMLVYNS</sequence>
<accession>A0A6G0T0V4</accession>
<dbReference type="AlphaFoldDB" id="A0A6G0T0V4"/>
<keyword evidence="3" id="KW-1185">Reference proteome</keyword>
<reference evidence="2 3" key="1">
    <citation type="submission" date="2019-08" db="EMBL/GenBank/DDBJ databases">
        <title>The genome of the soybean aphid Biotype 1, its phylome, world population structure and adaptation to the North American continent.</title>
        <authorList>
            <person name="Giordano R."/>
            <person name="Donthu R.K."/>
            <person name="Hernandez A.G."/>
            <person name="Wright C.L."/>
            <person name="Zimin A.V."/>
        </authorList>
    </citation>
    <scope>NUCLEOTIDE SEQUENCE [LARGE SCALE GENOMIC DNA]</scope>
    <source>
        <tissue evidence="2">Whole aphids</tissue>
    </source>
</reference>
<comment type="caution">
    <text evidence="2">The sequence shown here is derived from an EMBL/GenBank/DDBJ whole genome shotgun (WGS) entry which is preliminary data.</text>
</comment>
<keyword evidence="1" id="KW-0812">Transmembrane</keyword>
<proteinExistence type="predicted"/>